<feature type="transmembrane region" description="Helical" evidence="1">
    <location>
        <begin position="7"/>
        <end position="28"/>
    </location>
</feature>
<gene>
    <name evidence="2" type="ORF">HYN48_06915</name>
</gene>
<dbReference type="OrthoDB" id="5360192at2"/>
<dbReference type="Pfam" id="PF10990">
    <property type="entry name" value="DUF2809"/>
    <property type="match status" value="1"/>
</dbReference>
<feature type="transmembrane region" description="Helical" evidence="1">
    <location>
        <begin position="60"/>
        <end position="79"/>
    </location>
</feature>
<proteinExistence type="predicted"/>
<evidence type="ECO:0000313" key="3">
    <source>
        <dbReference type="Proteomes" id="UP000244193"/>
    </source>
</evidence>
<feature type="transmembrane region" description="Helical" evidence="1">
    <location>
        <begin position="99"/>
        <end position="118"/>
    </location>
</feature>
<evidence type="ECO:0000256" key="1">
    <source>
        <dbReference type="SAM" id="Phobius"/>
    </source>
</evidence>
<keyword evidence="1" id="KW-1133">Transmembrane helix</keyword>
<dbReference type="InterPro" id="IPR021257">
    <property type="entry name" value="DUF2809"/>
</dbReference>
<dbReference type="RefSeq" id="WP_108370413.1">
    <property type="nucleotide sequence ID" value="NZ_CP028811.1"/>
</dbReference>
<protein>
    <submittedName>
        <fullName evidence="2">DUF2809 domain-containing protein</fullName>
    </submittedName>
</protein>
<dbReference type="EMBL" id="CP028811">
    <property type="protein sequence ID" value="AWA29829.1"/>
    <property type="molecule type" value="Genomic_DNA"/>
</dbReference>
<feature type="transmembrane region" description="Helical" evidence="1">
    <location>
        <begin position="34"/>
        <end position="53"/>
    </location>
</feature>
<organism evidence="2 3">
    <name type="scientific">Flavobacterium magnum</name>
    <dbReference type="NCBI Taxonomy" id="2162713"/>
    <lineage>
        <taxon>Bacteria</taxon>
        <taxon>Pseudomonadati</taxon>
        <taxon>Bacteroidota</taxon>
        <taxon>Flavobacteriia</taxon>
        <taxon>Flavobacteriales</taxon>
        <taxon>Flavobacteriaceae</taxon>
        <taxon>Flavobacterium</taxon>
    </lineage>
</organism>
<dbReference type="KEGG" id="fmg:HYN48_06915"/>
<keyword evidence="1" id="KW-0472">Membrane</keyword>
<dbReference type="AlphaFoldDB" id="A0A2S0RE83"/>
<sequence length="128" mass="14462">MALRFDLAYFCGFLLLIATECFIAGFIHDDWIRPYAGDTLVVILLYCFVRAFVKIDPYKAAVGVLLFAYLIEFAQYLQLLQQLGLTHSRVANLILGNSFEWIDLVAYTVGFAAIVVTVRMSRRGGQKV</sequence>
<reference evidence="2 3" key="1">
    <citation type="submission" date="2018-04" db="EMBL/GenBank/DDBJ databases">
        <title>Genome sequencing of Flavobacterium sp. HYN0048.</title>
        <authorList>
            <person name="Yi H."/>
            <person name="Baek C."/>
        </authorList>
    </citation>
    <scope>NUCLEOTIDE SEQUENCE [LARGE SCALE GENOMIC DNA]</scope>
    <source>
        <strain evidence="2 3">HYN0048</strain>
    </source>
</reference>
<keyword evidence="3" id="KW-1185">Reference proteome</keyword>
<accession>A0A2S0RE83</accession>
<name>A0A2S0RE83_9FLAO</name>
<evidence type="ECO:0000313" key="2">
    <source>
        <dbReference type="EMBL" id="AWA29829.1"/>
    </source>
</evidence>
<keyword evidence="1" id="KW-0812">Transmembrane</keyword>
<dbReference type="Proteomes" id="UP000244193">
    <property type="component" value="Chromosome"/>
</dbReference>